<reference evidence="1" key="1">
    <citation type="submission" date="2020-03" db="EMBL/GenBank/DDBJ databases">
        <title>The deep terrestrial virosphere.</title>
        <authorList>
            <person name="Holmfeldt K."/>
            <person name="Nilsson E."/>
            <person name="Simone D."/>
            <person name="Lopez-Fernandez M."/>
            <person name="Wu X."/>
            <person name="de Brujin I."/>
            <person name="Lundin D."/>
            <person name="Andersson A."/>
            <person name="Bertilsson S."/>
            <person name="Dopson M."/>
        </authorList>
    </citation>
    <scope>NUCLEOTIDE SEQUENCE</scope>
    <source>
        <strain evidence="2">MM415B02555</strain>
        <strain evidence="1">TM448A06478</strain>
        <strain evidence="3">TM448B07633</strain>
    </source>
</reference>
<protein>
    <submittedName>
        <fullName evidence="1">Uncharacterized protein</fullName>
    </submittedName>
</protein>
<evidence type="ECO:0000313" key="2">
    <source>
        <dbReference type="EMBL" id="QJA89433.1"/>
    </source>
</evidence>
<name>A0A6H2A5C5_9ZZZZ</name>
<evidence type="ECO:0000313" key="1">
    <source>
        <dbReference type="EMBL" id="QJA55014.1"/>
    </source>
</evidence>
<dbReference type="AlphaFoldDB" id="A0A6H2A5C5"/>
<sequence>MGKIDTMSGISCPCPVCGEGRAKYDNEICTFLTYYRAWQCDVCRTTFTAHELIEAMNSDEPGGKENADTYCN</sequence>
<evidence type="ECO:0000313" key="3">
    <source>
        <dbReference type="EMBL" id="QJI04364.1"/>
    </source>
</evidence>
<dbReference type="EMBL" id="MT144559">
    <property type="protein sequence ID" value="QJA55014.1"/>
    <property type="molecule type" value="Genomic_DNA"/>
</dbReference>
<dbReference type="EMBL" id="MT142845">
    <property type="protein sequence ID" value="QJA89433.1"/>
    <property type="molecule type" value="Genomic_DNA"/>
</dbReference>
<dbReference type="EMBL" id="MT145173">
    <property type="protein sequence ID" value="QJI04364.1"/>
    <property type="molecule type" value="Genomic_DNA"/>
</dbReference>
<gene>
    <name evidence="2" type="ORF">MM415B02555_0010</name>
    <name evidence="1" type="ORF">TM448A06478_0006</name>
    <name evidence="3" type="ORF">TM448B07633_0004</name>
</gene>
<proteinExistence type="predicted"/>
<accession>A0A6H2A5C5</accession>
<organism evidence="1">
    <name type="scientific">viral metagenome</name>
    <dbReference type="NCBI Taxonomy" id="1070528"/>
    <lineage>
        <taxon>unclassified sequences</taxon>
        <taxon>metagenomes</taxon>
        <taxon>organismal metagenomes</taxon>
    </lineage>
</organism>